<evidence type="ECO:0000256" key="5">
    <source>
        <dbReference type="ARBA" id="ARBA00023004"/>
    </source>
</evidence>
<keyword evidence="4" id="KW-0249">Electron transport</keyword>
<name>A0A644TH57_9ZZZZ</name>
<dbReference type="SUPFAM" id="SSF54862">
    <property type="entry name" value="4Fe-4S ferredoxins"/>
    <property type="match status" value="1"/>
</dbReference>
<evidence type="ECO:0000256" key="3">
    <source>
        <dbReference type="ARBA" id="ARBA00022723"/>
    </source>
</evidence>
<evidence type="ECO:0000256" key="2">
    <source>
        <dbReference type="ARBA" id="ARBA00022485"/>
    </source>
</evidence>
<keyword evidence="7" id="KW-0472">Membrane</keyword>
<keyword evidence="3" id="KW-0479">Metal-binding</keyword>
<dbReference type="PROSITE" id="PS51379">
    <property type="entry name" value="4FE4S_FER_2"/>
    <property type="match status" value="2"/>
</dbReference>
<reference evidence="9" key="1">
    <citation type="submission" date="2019-08" db="EMBL/GenBank/DDBJ databases">
        <authorList>
            <person name="Kucharzyk K."/>
            <person name="Murdoch R.W."/>
            <person name="Higgins S."/>
            <person name="Loffler F."/>
        </authorList>
    </citation>
    <scope>NUCLEOTIDE SEQUENCE</scope>
</reference>
<dbReference type="Gene3D" id="3.30.70.20">
    <property type="match status" value="1"/>
</dbReference>
<dbReference type="Pfam" id="PF13187">
    <property type="entry name" value="Fer4_9"/>
    <property type="match status" value="1"/>
</dbReference>
<evidence type="ECO:0000256" key="6">
    <source>
        <dbReference type="ARBA" id="ARBA00023014"/>
    </source>
</evidence>
<evidence type="ECO:0000259" key="8">
    <source>
        <dbReference type="PROSITE" id="PS51379"/>
    </source>
</evidence>
<proteinExistence type="predicted"/>
<dbReference type="PANTHER" id="PTHR30176:SF3">
    <property type="entry name" value="FERREDOXIN-TYPE PROTEIN NAPH"/>
    <property type="match status" value="1"/>
</dbReference>
<feature type="transmembrane region" description="Helical" evidence="7">
    <location>
        <begin position="12"/>
        <end position="40"/>
    </location>
</feature>
<dbReference type="GO" id="GO:0046872">
    <property type="term" value="F:metal ion binding"/>
    <property type="evidence" value="ECO:0007669"/>
    <property type="project" value="UniProtKB-KW"/>
</dbReference>
<sequence>MKSNVQKILFWILLVFLVVGIIYPVVGLFAIICMLAPVIISPYKGRYWCGNFCPRGSFYDNVMAKISLKKPIPAFFRSTGLRIFMVIFIMGVFGVQMYGAWGDLAAMGAVFVQIILITTIVGIVLGILYHQRTWCSFCPMGTLASWFSAKPKPMPLVVDNSCVNCKVCTTVCPLQLSPYTEKGSTVGFTHSDCLKCSRCVEKCPKKALAFHHR</sequence>
<dbReference type="Pfam" id="PF12801">
    <property type="entry name" value="Fer4_5"/>
    <property type="match status" value="2"/>
</dbReference>
<evidence type="ECO:0000256" key="1">
    <source>
        <dbReference type="ARBA" id="ARBA00022448"/>
    </source>
</evidence>
<dbReference type="InterPro" id="IPR051684">
    <property type="entry name" value="Electron_Trans/Redox"/>
</dbReference>
<keyword evidence="6" id="KW-0411">Iron-sulfur</keyword>
<organism evidence="9">
    <name type="scientific">bioreactor metagenome</name>
    <dbReference type="NCBI Taxonomy" id="1076179"/>
    <lineage>
        <taxon>unclassified sequences</taxon>
        <taxon>metagenomes</taxon>
        <taxon>ecological metagenomes</taxon>
    </lineage>
</organism>
<dbReference type="InterPro" id="IPR017900">
    <property type="entry name" value="4Fe4S_Fe_S_CS"/>
</dbReference>
<dbReference type="AlphaFoldDB" id="A0A644TH57"/>
<dbReference type="PROSITE" id="PS00198">
    <property type="entry name" value="4FE4S_FER_1"/>
    <property type="match status" value="2"/>
</dbReference>
<protein>
    <recommendedName>
        <fullName evidence="8">4Fe-4S ferredoxin-type domain-containing protein</fullName>
    </recommendedName>
</protein>
<keyword evidence="2" id="KW-0004">4Fe-4S</keyword>
<dbReference type="PANTHER" id="PTHR30176">
    <property type="entry name" value="FERREDOXIN-TYPE PROTEIN NAPH"/>
    <property type="match status" value="1"/>
</dbReference>
<evidence type="ECO:0000256" key="7">
    <source>
        <dbReference type="SAM" id="Phobius"/>
    </source>
</evidence>
<accession>A0A644TH57</accession>
<feature type="transmembrane region" description="Helical" evidence="7">
    <location>
        <begin position="104"/>
        <end position="129"/>
    </location>
</feature>
<dbReference type="GO" id="GO:0005886">
    <property type="term" value="C:plasma membrane"/>
    <property type="evidence" value="ECO:0007669"/>
    <property type="project" value="TreeGrafter"/>
</dbReference>
<keyword evidence="7" id="KW-0812">Transmembrane</keyword>
<dbReference type="EMBL" id="VSSQ01000029">
    <property type="protein sequence ID" value="MPL65757.1"/>
    <property type="molecule type" value="Genomic_DNA"/>
</dbReference>
<feature type="transmembrane region" description="Helical" evidence="7">
    <location>
        <begin position="79"/>
        <end position="98"/>
    </location>
</feature>
<keyword evidence="7" id="KW-1133">Transmembrane helix</keyword>
<dbReference type="GO" id="GO:0051539">
    <property type="term" value="F:4 iron, 4 sulfur cluster binding"/>
    <property type="evidence" value="ECO:0007669"/>
    <property type="project" value="UniProtKB-KW"/>
</dbReference>
<keyword evidence="1" id="KW-0813">Transport</keyword>
<evidence type="ECO:0000313" key="9">
    <source>
        <dbReference type="EMBL" id="MPL65757.1"/>
    </source>
</evidence>
<feature type="domain" description="4Fe-4S ferredoxin-type" evidence="8">
    <location>
        <begin position="153"/>
        <end position="182"/>
    </location>
</feature>
<comment type="caution">
    <text evidence="9">The sequence shown here is derived from an EMBL/GenBank/DDBJ whole genome shotgun (WGS) entry which is preliminary data.</text>
</comment>
<dbReference type="InterPro" id="IPR017896">
    <property type="entry name" value="4Fe4S_Fe-S-bd"/>
</dbReference>
<gene>
    <name evidence="9" type="ORF">SDC9_11421</name>
</gene>
<feature type="domain" description="4Fe-4S ferredoxin-type" evidence="8">
    <location>
        <begin position="184"/>
        <end position="213"/>
    </location>
</feature>
<evidence type="ECO:0000256" key="4">
    <source>
        <dbReference type="ARBA" id="ARBA00022982"/>
    </source>
</evidence>
<keyword evidence="5" id="KW-0408">Iron</keyword>